<dbReference type="Pfam" id="PF03186">
    <property type="entry name" value="CobD_Cbib"/>
    <property type="match status" value="1"/>
</dbReference>
<accession>A0ABS6WIF5</accession>
<gene>
    <name evidence="10" type="primary">cbiB</name>
    <name evidence="9" type="synonym">cobD</name>
    <name evidence="10" type="ORF">KY465_00430</name>
</gene>
<evidence type="ECO:0000256" key="1">
    <source>
        <dbReference type="ARBA" id="ARBA00004651"/>
    </source>
</evidence>
<feature type="transmembrane region" description="Helical" evidence="9">
    <location>
        <begin position="312"/>
        <end position="333"/>
    </location>
</feature>
<keyword evidence="7 9" id="KW-1133">Transmembrane helix</keyword>
<reference evidence="10" key="1">
    <citation type="submission" date="2021-07" db="EMBL/GenBank/DDBJ databases">
        <title>Pseudohoeflea marina sp. nov. a polyhydroxyalcanoate-producing bacterium.</title>
        <authorList>
            <person name="Zheng W."/>
            <person name="Yu S."/>
            <person name="Huang Y."/>
        </authorList>
    </citation>
    <scope>NUCLEOTIDE SEQUENCE</scope>
    <source>
        <strain evidence="10">DP4N28-3</strain>
    </source>
</reference>
<dbReference type="HAMAP" id="MF_00024">
    <property type="entry name" value="CobD_CbiB"/>
    <property type="match status" value="1"/>
</dbReference>
<dbReference type="InterPro" id="IPR004485">
    <property type="entry name" value="Cobalamin_biosynth_CobD/CbiB"/>
</dbReference>
<comment type="caution">
    <text evidence="10">The sequence shown here is derived from an EMBL/GenBank/DDBJ whole genome shotgun (WGS) entry which is preliminary data.</text>
</comment>
<feature type="transmembrane region" description="Helical" evidence="9">
    <location>
        <begin position="65"/>
        <end position="83"/>
    </location>
</feature>
<keyword evidence="5 9" id="KW-0169">Cobalamin biosynthesis</keyword>
<evidence type="ECO:0000256" key="4">
    <source>
        <dbReference type="ARBA" id="ARBA00022475"/>
    </source>
</evidence>
<dbReference type="Proteomes" id="UP001430804">
    <property type="component" value="Unassembled WGS sequence"/>
</dbReference>
<feature type="transmembrane region" description="Helical" evidence="9">
    <location>
        <begin position="166"/>
        <end position="187"/>
    </location>
</feature>
<dbReference type="NCBIfam" id="TIGR00380">
    <property type="entry name" value="cobal_cbiB"/>
    <property type="match status" value="1"/>
</dbReference>
<evidence type="ECO:0000256" key="8">
    <source>
        <dbReference type="ARBA" id="ARBA00023136"/>
    </source>
</evidence>
<comment type="pathway">
    <text evidence="2 9">Cofactor biosynthesis; adenosylcobalamin biosynthesis.</text>
</comment>
<organism evidence="10 11">
    <name type="scientific">Pseudohoeflea coraliihabitans</name>
    <dbReference type="NCBI Taxonomy" id="2860393"/>
    <lineage>
        <taxon>Bacteria</taxon>
        <taxon>Pseudomonadati</taxon>
        <taxon>Pseudomonadota</taxon>
        <taxon>Alphaproteobacteria</taxon>
        <taxon>Hyphomicrobiales</taxon>
        <taxon>Rhizobiaceae</taxon>
        <taxon>Pseudohoeflea</taxon>
    </lineage>
</organism>
<evidence type="ECO:0000256" key="6">
    <source>
        <dbReference type="ARBA" id="ARBA00022692"/>
    </source>
</evidence>
<keyword evidence="8 9" id="KW-0472">Membrane</keyword>
<comment type="caution">
    <text evidence="9">Lacks conserved residue(s) required for the propagation of feature annotation.</text>
</comment>
<evidence type="ECO:0000313" key="10">
    <source>
        <dbReference type="EMBL" id="MBW3095737.1"/>
    </source>
</evidence>
<comment type="subcellular location">
    <subcellularLocation>
        <location evidence="1 9">Cell membrane</location>
        <topology evidence="1 9">Multi-pass membrane protein</topology>
    </subcellularLocation>
</comment>
<dbReference type="RefSeq" id="WP_219157224.1">
    <property type="nucleotide sequence ID" value="NZ_JAHWQX010000001.1"/>
</dbReference>
<proteinExistence type="inferred from homology"/>
<sequence>MLISPFFLHLMILAGALGLDRLVGDPPRLWRRVPHPVVVFGRLIGWADEALNDPELAPDRRRRRGVIAMALLSVLAFATGLGLHLALTALGWAGLLLELLIVAVFLAQKSLFEHVAAVADSLQREGLEGGRRAVAQIVGRDPETLDRPGVCRAAIESLAENFSDGLVAPAFWFAVLGLPGLMAYKMINTADSMIGHLSSRHRDFGWAAARLDDVVNWPAARLSAALLAIAAAAIQGMTSGWRAISTARRDAGVHRSPNAGWPECAMAGALDLPLGGPRRYGEVVVAAVPLNAAGSSSASVARLRLALSVAQGAAVAGLLLVLGVALVAALIAAG</sequence>
<dbReference type="PANTHER" id="PTHR34308:SF1">
    <property type="entry name" value="COBALAMIN BIOSYNTHESIS PROTEIN CBIB"/>
    <property type="match status" value="1"/>
</dbReference>
<feature type="transmembrane region" description="Helical" evidence="9">
    <location>
        <begin position="89"/>
        <end position="107"/>
    </location>
</feature>
<dbReference type="PANTHER" id="PTHR34308">
    <property type="entry name" value="COBALAMIN BIOSYNTHESIS PROTEIN CBIB"/>
    <property type="match status" value="1"/>
</dbReference>
<name>A0ABS6WIF5_9HYPH</name>
<evidence type="ECO:0000256" key="9">
    <source>
        <dbReference type="HAMAP-Rule" id="MF_00024"/>
    </source>
</evidence>
<keyword evidence="4 9" id="KW-1003">Cell membrane</keyword>
<keyword evidence="6 9" id="KW-0812">Transmembrane</keyword>
<evidence type="ECO:0000256" key="7">
    <source>
        <dbReference type="ARBA" id="ARBA00022989"/>
    </source>
</evidence>
<evidence type="ECO:0000313" key="11">
    <source>
        <dbReference type="Proteomes" id="UP001430804"/>
    </source>
</evidence>
<comment type="similarity">
    <text evidence="3 9">Belongs to the CobD/CbiB family.</text>
</comment>
<protein>
    <recommendedName>
        <fullName evidence="9">Cobalamin biosynthesis protein CobD</fullName>
    </recommendedName>
</protein>
<dbReference type="EMBL" id="JAHWQX010000001">
    <property type="protein sequence ID" value="MBW3095737.1"/>
    <property type="molecule type" value="Genomic_DNA"/>
</dbReference>
<evidence type="ECO:0000256" key="2">
    <source>
        <dbReference type="ARBA" id="ARBA00004953"/>
    </source>
</evidence>
<evidence type="ECO:0000256" key="5">
    <source>
        <dbReference type="ARBA" id="ARBA00022573"/>
    </source>
</evidence>
<comment type="function">
    <text evidence="9">Converts cobyric acid to cobinamide by the addition of aminopropanol on the F carboxylic group.</text>
</comment>
<keyword evidence="11" id="KW-1185">Reference proteome</keyword>
<evidence type="ECO:0000256" key="3">
    <source>
        <dbReference type="ARBA" id="ARBA00006263"/>
    </source>
</evidence>